<feature type="binding site" evidence="12">
    <location>
        <position position="237"/>
    </location>
    <ligand>
        <name>substrate</name>
    </ligand>
</feature>
<keyword evidence="9 12" id="KW-0210">Decarboxylase</keyword>
<dbReference type="EMBL" id="FR687359">
    <property type="protein sequence ID" value="CBW73676.1"/>
    <property type="molecule type" value="Genomic_DNA"/>
</dbReference>
<dbReference type="GO" id="GO:0019353">
    <property type="term" value="P:protoporphyrinogen IX biosynthetic process from glutamate"/>
    <property type="evidence" value="ECO:0007669"/>
    <property type="project" value="TreeGrafter"/>
</dbReference>
<evidence type="ECO:0000256" key="4">
    <source>
        <dbReference type="ARBA" id="ARBA00009935"/>
    </source>
</evidence>
<proteinExistence type="inferred from homology"/>
<dbReference type="EC" id="4.1.1.37" evidence="6 12"/>
<dbReference type="eggNOG" id="COG0407">
    <property type="taxonomic scope" value="Bacteria"/>
</dbReference>
<dbReference type="GO" id="GO:0004853">
    <property type="term" value="F:uroporphyrinogen decarboxylase activity"/>
    <property type="evidence" value="ECO:0007669"/>
    <property type="project" value="UniProtKB-UniRule"/>
</dbReference>
<dbReference type="CDD" id="cd00717">
    <property type="entry name" value="URO-D"/>
    <property type="match status" value="1"/>
</dbReference>
<dbReference type="NCBIfam" id="TIGR01464">
    <property type="entry name" value="hemE"/>
    <property type="match status" value="1"/>
</dbReference>
<evidence type="ECO:0000256" key="6">
    <source>
        <dbReference type="ARBA" id="ARBA00012288"/>
    </source>
</evidence>
<keyword evidence="8 12" id="KW-0963">Cytoplasm</keyword>
<sequence length="384" mass="42241">MLESPMRGARPLKWCFSWAERTVPHNLANDTFLRALRREPTEYTPIWLMRQAGRYLPEYNATRARAGSFLGLAKQPDYATEVTLQPLDRYVLDAAILFSDILTIPDAMGLGLEFTPGEGPRFAHPVRTEADVARLAVPGIDATLRYVTDAVAQIRRALVGADGRQRVPLIGFSGSPWTLACYMVEGGGSDDFRTVKSMLYARPDLMHRILEVNARAVADYLNAQIDAGAQAVMIFDTWGGVLAERIYQSFSLQYMSQVVAALKREHDGEPVPVIAFTKGGGQWLEAIAASGVDAVGLDWTVDLARARARVGGRVALQGNLDPNVLFAPPEVIRAQARQVLDAYGNHPGHIFNLGHGISQFTPVQAVTELVDEVHQYSRAMRAVE</sequence>
<keyword evidence="10 12" id="KW-0456">Lyase</keyword>
<organism evidence="17 18">
    <name type="scientific">Mycetohabitans rhizoxinica (strain DSM 19002 / CIP 109453 / HKI 454)</name>
    <name type="common">Paraburkholderia rhizoxinica</name>
    <dbReference type="NCBI Taxonomy" id="882378"/>
    <lineage>
        <taxon>Bacteria</taxon>
        <taxon>Pseudomonadati</taxon>
        <taxon>Pseudomonadota</taxon>
        <taxon>Betaproteobacteria</taxon>
        <taxon>Burkholderiales</taxon>
        <taxon>Burkholderiaceae</taxon>
        <taxon>Mycetohabitans</taxon>
    </lineage>
</organism>
<evidence type="ECO:0000256" key="10">
    <source>
        <dbReference type="ARBA" id="ARBA00023239"/>
    </source>
</evidence>
<comment type="subcellular location">
    <subcellularLocation>
        <location evidence="2 12">Cytoplasm</location>
    </subcellularLocation>
</comment>
<dbReference type="InterPro" id="IPR006361">
    <property type="entry name" value="Uroporphyrinogen_deCO2ase_HemE"/>
</dbReference>
<comment type="subunit">
    <text evidence="5 12">Homodimer.</text>
</comment>
<feature type="binding site" evidence="12">
    <location>
        <begin position="50"/>
        <end position="54"/>
    </location>
    <ligand>
        <name>substrate</name>
    </ligand>
</feature>
<dbReference type="KEGG" id="brh:RBRH_00831"/>
<dbReference type="Gene3D" id="3.20.20.210">
    <property type="match status" value="1"/>
</dbReference>
<evidence type="ECO:0000313" key="18">
    <source>
        <dbReference type="Proteomes" id="UP000007437"/>
    </source>
</evidence>
<evidence type="ECO:0000313" key="17">
    <source>
        <dbReference type="EMBL" id="CBW73676.1"/>
    </source>
</evidence>
<feature type="domain" description="Uroporphyrinogen decarboxylase (URO-D)" evidence="16">
    <location>
        <begin position="170"/>
        <end position="186"/>
    </location>
</feature>
<dbReference type="InterPro" id="IPR038071">
    <property type="entry name" value="UROD/MetE-like_sf"/>
</dbReference>
<dbReference type="PANTHER" id="PTHR21091:SF169">
    <property type="entry name" value="UROPORPHYRINOGEN DECARBOXYLASE"/>
    <property type="match status" value="1"/>
</dbReference>
<feature type="domain" description="Uroporphyrinogen decarboxylase (URO-D)" evidence="15">
    <location>
        <begin position="45"/>
        <end position="54"/>
    </location>
</feature>
<dbReference type="InterPro" id="IPR000257">
    <property type="entry name" value="Uroporphyrinogen_deCOase"/>
</dbReference>
<name>E5AKK4_MYCRK</name>
<dbReference type="GO" id="GO:0005829">
    <property type="term" value="C:cytosol"/>
    <property type="evidence" value="ECO:0007669"/>
    <property type="project" value="TreeGrafter"/>
</dbReference>
<feature type="binding site" evidence="12">
    <location>
        <position position="100"/>
    </location>
    <ligand>
        <name>substrate</name>
    </ligand>
</feature>
<feature type="binding site" evidence="12">
    <location>
        <position position="182"/>
    </location>
    <ligand>
        <name>substrate</name>
    </ligand>
</feature>
<evidence type="ECO:0000256" key="14">
    <source>
        <dbReference type="RuleBase" id="RU004169"/>
    </source>
</evidence>
<reference evidence="17 18" key="1">
    <citation type="journal article" date="2011" name="J. Bacteriol.">
        <title>Complete genome sequence of Burkholderia rhizoxinica, an endosymbiont of Rhizopus microsporus.</title>
        <authorList>
            <person name="Lackner G."/>
            <person name="Moebius N."/>
            <person name="Partida-Martinez L."/>
            <person name="Hertweck C."/>
        </authorList>
    </citation>
    <scope>NUCLEOTIDE SEQUENCE [LARGE SCALE GENOMIC DNA]</scope>
    <source>
        <strain evidence="18">DSM 19002 / CIP 109453 / HKI 454</strain>
    </source>
</reference>
<comment type="pathway">
    <text evidence="3 12 13">Porphyrin-containing compound metabolism; protoporphyrin-IX biosynthesis; coproporphyrinogen-III from 5-aminolevulinate: step 4/4.</text>
</comment>
<dbReference type="Proteomes" id="UP000007437">
    <property type="component" value="Chromosome"/>
</dbReference>
<gene>
    <name evidence="12" type="primary">hemE</name>
    <name evidence="17" type="ordered locus">RBRH_00831</name>
</gene>
<comment type="caution">
    <text evidence="12">Lacks conserved residue(s) required for the propagation of feature annotation.</text>
</comment>
<accession>E5AKK4</accession>
<evidence type="ECO:0000256" key="12">
    <source>
        <dbReference type="HAMAP-Rule" id="MF_00218"/>
    </source>
</evidence>
<evidence type="ECO:0000259" key="15">
    <source>
        <dbReference type="PROSITE" id="PS00906"/>
    </source>
</evidence>
<dbReference type="PROSITE" id="PS00907">
    <property type="entry name" value="UROD_2"/>
    <property type="match status" value="1"/>
</dbReference>
<evidence type="ECO:0000256" key="3">
    <source>
        <dbReference type="ARBA" id="ARBA00004804"/>
    </source>
</evidence>
<evidence type="ECO:0000256" key="11">
    <source>
        <dbReference type="ARBA" id="ARBA00023244"/>
    </source>
</evidence>
<evidence type="ECO:0000256" key="5">
    <source>
        <dbReference type="ARBA" id="ARBA00011738"/>
    </source>
</evidence>
<protein>
    <recommendedName>
        <fullName evidence="7 12">Uroporphyrinogen decarboxylase</fullName>
        <shortName evidence="12">UPD</shortName>
        <shortName evidence="12">URO-D</shortName>
        <ecNumber evidence="6 12">4.1.1.37</ecNumber>
    </recommendedName>
</protein>
<dbReference type="PROSITE" id="PS00906">
    <property type="entry name" value="UROD_1"/>
    <property type="match status" value="1"/>
</dbReference>
<evidence type="ECO:0000259" key="16">
    <source>
        <dbReference type="PROSITE" id="PS00907"/>
    </source>
</evidence>
<dbReference type="AlphaFoldDB" id="E5AKK4"/>
<dbReference type="SUPFAM" id="SSF51726">
    <property type="entry name" value="UROD/MetE-like"/>
    <property type="match status" value="1"/>
</dbReference>
<dbReference type="STRING" id="882378.RBRH_00831"/>
<evidence type="ECO:0000256" key="1">
    <source>
        <dbReference type="ARBA" id="ARBA00002448"/>
    </source>
</evidence>
<feature type="binding site" evidence="12">
    <location>
        <position position="355"/>
    </location>
    <ligand>
        <name>substrate</name>
    </ligand>
</feature>
<dbReference type="Pfam" id="PF01208">
    <property type="entry name" value="URO-D"/>
    <property type="match status" value="1"/>
</dbReference>
<feature type="site" description="Transition state stabilizer" evidence="12">
    <location>
        <position position="100"/>
    </location>
</feature>
<dbReference type="HAMAP" id="MF_00218">
    <property type="entry name" value="URO_D"/>
    <property type="match status" value="1"/>
</dbReference>
<evidence type="ECO:0000256" key="2">
    <source>
        <dbReference type="ARBA" id="ARBA00004496"/>
    </source>
</evidence>
<evidence type="ECO:0000256" key="7">
    <source>
        <dbReference type="ARBA" id="ARBA00014308"/>
    </source>
</evidence>
<keyword evidence="11 12" id="KW-0627">Porphyrin biosynthesis</keyword>
<evidence type="ECO:0000256" key="9">
    <source>
        <dbReference type="ARBA" id="ARBA00022793"/>
    </source>
</evidence>
<dbReference type="UniPathway" id="UPA00251">
    <property type="reaction ID" value="UER00321"/>
</dbReference>
<evidence type="ECO:0000256" key="8">
    <source>
        <dbReference type="ARBA" id="ARBA00022490"/>
    </source>
</evidence>
<comment type="function">
    <text evidence="1 12">Catalyzes the decarboxylation of four acetate groups of uroporphyrinogen-III to yield coproporphyrinogen-III.</text>
</comment>
<dbReference type="PANTHER" id="PTHR21091">
    <property type="entry name" value="METHYLTETRAHYDROFOLATE:HOMOCYSTEINE METHYLTRANSFERASE RELATED"/>
    <property type="match status" value="1"/>
</dbReference>
<comment type="similarity">
    <text evidence="4 12 14">Belongs to the uroporphyrinogen decarboxylase family.</text>
</comment>
<dbReference type="FunFam" id="3.20.20.210:FF:000001">
    <property type="entry name" value="Uroporphyrinogen decarboxylase"/>
    <property type="match status" value="1"/>
</dbReference>
<evidence type="ECO:0000256" key="13">
    <source>
        <dbReference type="RuleBase" id="RU000554"/>
    </source>
</evidence>
<dbReference type="HOGENOM" id="CLU_040933_0_0_4"/>
<comment type="catalytic activity">
    <reaction evidence="12 13">
        <text>uroporphyrinogen III + 4 H(+) = coproporphyrinogen III + 4 CO2</text>
        <dbReference type="Rhea" id="RHEA:19865"/>
        <dbReference type="ChEBI" id="CHEBI:15378"/>
        <dbReference type="ChEBI" id="CHEBI:16526"/>
        <dbReference type="ChEBI" id="CHEBI:57308"/>
        <dbReference type="ChEBI" id="CHEBI:57309"/>
        <dbReference type="EC" id="4.1.1.37"/>
    </reaction>
</comment>